<protein>
    <submittedName>
        <fullName evidence="1">Uncharacterized protein</fullName>
    </submittedName>
</protein>
<dbReference type="AlphaFoldDB" id="X0UG80"/>
<organism evidence="1">
    <name type="scientific">marine sediment metagenome</name>
    <dbReference type="NCBI Taxonomy" id="412755"/>
    <lineage>
        <taxon>unclassified sequences</taxon>
        <taxon>metagenomes</taxon>
        <taxon>ecological metagenomes</taxon>
    </lineage>
</organism>
<proteinExistence type="predicted"/>
<accession>X0UG80</accession>
<dbReference type="EMBL" id="BARS01017499">
    <property type="protein sequence ID" value="GAF98331.1"/>
    <property type="molecule type" value="Genomic_DNA"/>
</dbReference>
<sequence length="103" mass="12650">MDRGFTIKDGFKLRFLQCSNCRNRIYHPLDQKEFEDFNKIRNKEWEVKLRMVGNSYTVSIPREIIEFEEQFQREVNNMIRMTLEEPTKLSLFLSKRKFIKPRQ</sequence>
<comment type="caution">
    <text evidence="1">The sequence shown here is derived from an EMBL/GenBank/DDBJ whole genome shotgun (WGS) entry which is preliminary data.</text>
</comment>
<reference evidence="1" key="1">
    <citation type="journal article" date="2014" name="Front. Microbiol.">
        <title>High frequency of phylogenetically diverse reductive dehalogenase-homologous genes in deep subseafloor sedimentary metagenomes.</title>
        <authorList>
            <person name="Kawai M."/>
            <person name="Futagami T."/>
            <person name="Toyoda A."/>
            <person name="Takaki Y."/>
            <person name="Nishi S."/>
            <person name="Hori S."/>
            <person name="Arai W."/>
            <person name="Tsubouchi T."/>
            <person name="Morono Y."/>
            <person name="Uchiyama I."/>
            <person name="Ito T."/>
            <person name="Fujiyama A."/>
            <person name="Inagaki F."/>
            <person name="Takami H."/>
        </authorList>
    </citation>
    <scope>NUCLEOTIDE SEQUENCE</scope>
    <source>
        <strain evidence="1">Expedition CK06-06</strain>
    </source>
</reference>
<evidence type="ECO:0000313" key="1">
    <source>
        <dbReference type="EMBL" id="GAF98331.1"/>
    </source>
</evidence>
<gene>
    <name evidence="1" type="ORF">S01H1_28618</name>
</gene>
<name>X0UG80_9ZZZZ</name>